<reference evidence="9 10" key="1">
    <citation type="journal article" date="2016" name="Nat. Commun.">
        <title>Thousands of microbial genomes shed light on interconnected biogeochemical processes in an aquifer system.</title>
        <authorList>
            <person name="Anantharaman K."/>
            <person name="Brown C.T."/>
            <person name="Hug L.A."/>
            <person name="Sharon I."/>
            <person name="Castelle C.J."/>
            <person name="Probst A.J."/>
            <person name="Thomas B.C."/>
            <person name="Singh A."/>
            <person name="Wilkins M.J."/>
            <person name="Karaoz U."/>
            <person name="Brodie E.L."/>
            <person name="Williams K.H."/>
            <person name="Hubbard S.S."/>
            <person name="Banfield J.F."/>
        </authorList>
    </citation>
    <scope>NUCLEOTIDE SEQUENCE [LARGE SCALE GENOMIC DNA]</scope>
</reference>
<name>A0A1F8B2W3_9BACT</name>
<dbReference type="PROSITE" id="PS51740">
    <property type="entry name" value="SPOVT_ABRB"/>
    <property type="match status" value="2"/>
</dbReference>
<dbReference type="InterPro" id="IPR007159">
    <property type="entry name" value="SpoVT-AbrB_dom"/>
</dbReference>
<sequence>MLIGQYTSKLTDKKRIAVPKKFREELGTEIIIARWYENCLILVTKPNWQKLIGRLIGETKIIISPVRDIDRFILGSAFEIVLDRQGRFVLPDILVSYAEITDEVTFLGLGDRVELWSQGKWQELEKVAEKKASIAIESLAKKN</sequence>
<dbReference type="PANTHER" id="PTHR34701">
    <property type="entry name" value="TRANSCRIPTIONAL REGULATOR MRAZ"/>
    <property type="match status" value="1"/>
</dbReference>
<protein>
    <recommendedName>
        <fullName evidence="1 7">Transcriptional regulator MraZ</fullName>
    </recommendedName>
</protein>
<feature type="domain" description="SpoVT-AbrB" evidence="8">
    <location>
        <begin position="5"/>
        <end position="47"/>
    </location>
</feature>
<proteinExistence type="inferred from homology"/>
<evidence type="ECO:0000256" key="1">
    <source>
        <dbReference type="ARBA" id="ARBA00013860"/>
    </source>
</evidence>
<dbReference type="CDD" id="cd16321">
    <property type="entry name" value="MraZ_C"/>
    <property type="match status" value="1"/>
</dbReference>
<keyword evidence="5 7" id="KW-0238">DNA-binding</keyword>
<dbReference type="GO" id="GO:2000143">
    <property type="term" value="P:negative regulation of DNA-templated transcription initiation"/>
    <property type="evidence" value="ECO:0007669"/>
    <property type="project" value="TreeGrafter"/>
</dbReference>
<gene>
    <name evidence="7" type="primary">mraZ</name>
    <name evidence="9" type="ORF">A3A75_04840</name>
</gene>
<dbReference type="InterPro" id="IPR035642">
    <property type="entry name" value="MraZ_N"/>
</dbReference>
<keyword evidence="6 7" id="KW-0804">Transcription</keyword>
<organism evidence="9 10">
    <name type="scientific">Candidatus Woesebacteria bacterium RIFCSPLOWO2_01_FULL_39_10</name>
    <dbReference type="NCBI Taxonomy" id="1802516"/>
    <lineage>
        <taxon>Bacteria</taxon>
        <taxon>Candidatus Woeseibacteriota</taxon>
    </lineage>
</organism>
<dbReference type="InterPro" id="IPR038619">
    <property type="entry name" value="MraZ_sf"/>
</dbReference>
<dbReference type="Pfam" id="PF02381">
    <property type="entry name" value="MraZ"/>
    <property type="match status" value="2"/>
</dbReference>
<dbReference type="CDD" id="cd16320">
    <property type="entry name" value="MraZ_N"/>
    <property type="match status" value="1"/>
</dbReference>
<comment type="caution">
    <text evidence="9">The sequence shown here is derived from an EMBL/GenBank/DDBJ whole genome shotgun (WGS) entry which is preliminary data.</text>
</comment>
<dbReference type="Proteomes" id="UP000179018">
    <property type="component" value="Unassembled WGS sequence"/>
</dbReference>
<evidence type="ECO:0000256" key="7">
    <source>
        <dbReference type="HAMAP-Rule" id="MF_01008"/>
    </source>
</evidence>
<dbReference type="InterPro" id="IPR020603">
    <property type="entry name" value="MraZ_dom"/>
</dbReference>
<evidence type="ECO:0000256" key="2">
    <source>
        <dbReference type="ARBA" id="ARBA00022490"/>
    </source>
</evidence>
<keyword evidence="3" id="KW-0677">Repeat</keyword>
<comment type="subunit">
    <text evidence="7">Forms oligomers.</text>
</comment>
<evidence type="ECO:0000256" key="5">
    <source>
        <dbReference type="ARBA" id="ARBA00023125"/>
    </source>
</evidence>
<dbReference type="AlphaFoldDB" id="A0A1F8B2W3"/>
<dbReference type="SUPFAM" id="SSF89447">
    <property type="entry name" value="AbrB/MazE/MraZ-like"/>
    <property type="match status" value="1"/>
</dbReference>
<evidence type="ECO:0000313" key="9">
    <source>
        <dbReference type="EMBL" id="OGM58327.1"/>
    </source>
</evidence>
<dbReference type="HAMAP" id="MF_01008">
    <property type="entry name" value="MraZ"/>
    <property type="match status" value="1"/>
</dbReference>
<dbReference type="GO" id="GO:0003700">
    <property type="term" value="F:DNA-binding transcription factor activity"/>
    <property type="evidence" value="ECO:0007669"/>
    <property type="project" value="UniProtKB-UniRule"/>
</dbReference>
<keyword evidence="4 7" id="KW-0805">Transcription regulation</keyword>
<evidence type="ECO:0000256" key="4">
    <source>
        <dbReference type="ARBA" id="ARBA00023015"/>
    </source>
</evidence>
<evidence type="ECO:0000256" key="6">
    <source>
        <dbReference type="ARBA" id="ARBA00023163"/>
    </source>
</evidence>
<evidence type="ECO:0000256" key="3">
    <source>
        <dbReference type="ARBA" id="ARBA00022737"/>
    </source>
</evidence>
<dbReference type="GO" id="GO:0005737">
    <property type="term" value="C:cytoplasm"/>
    <property type="evidence" value="ECO:0007669"/>
    <property type="project" value="UniProtKB-UniRule"/>
</dbReference>
<dbReference type="InterPro" id="IPR035644">
    <property type="entry name" value="MraZ_C"/>
</dbReference>
<keyword evidence="2 7" id="KW-0963">Cytoplasm</keyword>
<dbReference type="EMBL" id="MGHC01000037">
    <property type="protein sequence ID" value="OGM58327.1"/>
    <property type="molecule type" value="Genomic_DNA"/>
</dbReference>
<dbReference type="GO" id="GO:0000976">
    <property type="term" value="F:transcription cis-regulatory region binding"/>
    <property type="evidence" value="ECO:0007669"/>
    <property type="project" value="TreeGrafter"/>
</dbReference>
<evidence type="ECO:0000313" key="10">
    <source>
        <dbReference type="Proteomes" id="UP000179018"/>
    </source>
</evidence>
<dbReference type="GO" id="GO:0009295">
    <property type="term" value="C:nucleoid"/>
    <property type="evidence" value="ECO:0007669"/>
    <property type="project" value="UniProtKB-SubCell"/>
</dbReference>
<comment type="subcellular location">
    <subcellularLocation>
        <location evidence="7">Cytoplasm</location>
        <location evidence="7">Nucleoid</location>
    </subcellularLocation>
</comment>
<accession>A0A1F8B2W3</accession>
<dbReference type="InterPro" id="IPR037914">
    <property type="entry name" value="SpoVT-AbrB_sf"/>
</dbReference>
<feature type="domain" description="SpoVT-AbrB" evidence="8">
    <location>
        <begin position="77"/>
        <end position="120"/>
    </location>
</feature>
<evidence type="ECO:0000259" key="8">
    <source>
        <dbReference type="PROSITE" id="PS51740"/>
    </source>
</evidence>
<comment type="similarity">
    <text evidence="7">Belongs to the MraZ family.</text>
</comment>
<dbReference type="InterPro" id="IPR003444">
    <property type="entry name" value="MraZ"/>
</dbReference>
<dbReference type="STRING" id="1802516.A3A75_04840"/>
<dbReference type="PANTHER" id="PTHR34701:SF1">
    <property type="entry name" value="TRANSCRIPTIONAL REGULATOR MRAZ"/>
    <property type="match status" value="1"/>
</dbReference>
<dbReference type="Gene3D" id="3.40.1550.20">
    <property type="entry name" value="Transcriptional regulator MraZ domain"/>
    <property type="match status" value="1"/>
</dbReference>